<keyword evidence="3" id="KW-1185">Reference proteome</keyword>
<keyword evidence="1" id="KW-0472">Membrane</keyword>
<evidence type="ECO:0000256" key="1">
    <source>
        <dbReference type="SAM" id="Phobius"/>
    </source>
</evidence>
<dbReference type="EMBL" id="JAGGNH010000001">
    <property type="protein sequence ID" value="KAJ0984477.1"/>
    <property type="molecule type" value="Genomic_DNA"/>
</dbReference>
<proteinExistence type="predicted"/>
<feature type="transmembrane region" description="Helical" evidence="1">
    <location>
        <begin position="58"/>
        <end position="88"/>
    </location>
</feature>
<comment type="caution">
    <text evidence="2">The sequence shown here is derived from an EMBL/GenBank/DDBJ whole genome shotgun (WGS) entry which is preliminary data.</text>
</comment>
<gene>
    <name evidence="2" type="ORF">J5N97_002833</name>
</gene>
<reference evidence="2" key="1">
    <citation type="submission" date="2021-03" db="EMBL/GenBank/DDBJ databases">
        <authorList>
            <person name="Li Z."/>
            <person name="Yang C."/>
        </authorList>
    </citation>
    <scope>NUCLEOTIDE SEQUENCE</scope>
    <source>
        <strain evidence="2">Dzin_1.0</strain>
        <tissue evidence="2">Leaf</tissue>
    </source>
</reference>
<evidence type="ECO:0000313" key="3">
    <source>
        <dbReference type="Proteomes" id="UP001085076"/>
    </source>
</evidence>
<dbReference type="AlphaFoldDB" id="A0A9D5D529"/>
<protein>
    <submittedName>
        <fullName evidence="2">Uncharacterized protein</fullName>
    </submittedName>
</protein>
<accession>A0A9D5D529</accession>
<organism evidence="2 3">
    <name type="scientific">Dioscorea zingiberensis</name>
    <dbReference type="NCBI Taxonomy" id="325984"/>
    <lineage>
        <taxon>Eukaryota</taxon>
        <taxon>Viridiplantae</taxon>
        <taxon>Streptophyta</taxon>
        <taxon>Embryophyta</taxon>
        <taxon>Tracheophyta</taxon>
        <taxon>Spermatophyta</taxon>
        <taxon>Magnoliopsida</taxon>
        <taxon>Liliopsida</taxon>
        <taxon>Dioscoreales</taxon>
        <taxon>Dioscoreaceae</taxon>
        <taxon>Dioscorea</taxon>
    </lineage>
</organism>
<evidence type="ECO:0000313" key="2">
    <source>
        <dbReference type="EMBL" id="KAJ0984477.1"/>
    </source>
</evidence>
<keyword evidence="1" id="KW-0812">Transmembrane</keyword>
<name>A0A9D5D529_9LILI</name>
<dbReference type="Proteomes" id="UP001085076">
    <property type="component" value="Miscellaneous, Linkage group lg01"/>
</dbReference>
<sequence>MLIWRQQLFHVSSGSLFPIADTHGILLMHKKSSNEIISQTLEFLCQTPVSFRQLLRTVLALTSASITISSIAHIFIMLVCFLVTIMLARQSTFAKIAKIN</sequence>
<keyword evidence="1" id="KW-1133">Transmembrane helix</keyword>
<reference evidence="2" key="2">
    <citation type="journal article" date="2022" name="Hortic Res">
        <title>The genome of Dioscorea zingiberensis sheds light on the biosynthesis, origin and evolution of the medicinally important diosgenin saponins.</title>
        <authorList>
            <person name="Li Y."/>
            <person name="Tan C."/>
            <person name="Li Z."/>
            <person name="Guo J."/>
            <person name="Li S."/>
            <person name="Chen X."/>
            <person name="Wang C."/>
            <person name="Dai X."/>
            <person name="Yang H."/>
            <person name="Song W."/>
            <person name="Hou L."/>
            <person name="Xu J."/>
            <person name="Tong Z."/>
            <person name="Xu A."/>
            <person name="Yuan X."/>
            <person name="Wang W."/>
            <person name="Yang Q."/>
            <person name="Chen L."/>
            <person name="Sun Z."/>
            <person name="Wang K."/>
            <person name="Pan B."/>
            <person name="Chen J."/>
            <person name="Bao Y."/>
            <person name="Liu F."/>
            <person name="Qi X."/>
            <person name="Gang D.R."/>
            <person name="Wen J."/>
            <person name="Li J."/>
        </authorList>
    </citation>
    <scope>NUCLEOTIDE SEQUENCE</scope>
    <source>
        <strain evidence="2">Dzin_1.0</strain>
    </source>
</reference>